<feature type="compositionally biased region" description="Low complexity" evidence="1">
    <location>
        <begin position="93"/>
        <end position="102"/>
    </location>
</feature>
<protein>
    <submittedName>
        <fullName evidence="2">Uncharacterized protein</fullName>
    </submittedName>
</protein>
<keyword evidence="3" id="KW-1185">Reference proteome</keyword>
<feature type="compositionally biased region" description="Polar residues" evidence="1">
    <location>
        <begin position="1"/>
        <end position="16"/>
    </location>
</feature>
<feature type="region of interest" description="Disordered" evidence="1">
    <location>
        <begin position="1"/>
        <end position="131"/>
    </location>
</feature>
<sequence>MTALTRSQTTTLSISVGTRNRSGQRRSSRGVPPSNEAAKVTSKRSRSSVVSEKKYTASLGRGMSKQKGSTEGKPPRAFGGHRRSSLSKKVTKEVSSPKSSEPPAKRLVIRLPARRLKETTPKYETEEADEDVHHPVKPLTITLPAYAGLLVALNSQPDASSNGDNAAEDVGGVSTLMPGTDGLFALEQFSLYFDWDTETLQYDVPPETVDEYEDPEAKYWPAVKAQLEIEGSLSSMPGGRIEDDDAVGVMDDLSTQGMRFWDKEDLLPSQCCDPSKLGTTSSLRISSIVVLTTFIFA</sequence>
<dbReference type="AlphaFoldDB" id="A0A8H6HEF0"/>
<gene>
    <name evidence="2" type="ORF">DFP72DRAFT_1078358</name>
</gene>
<comment type="caution">
    <text evidence="2">The sequence shown here is derived from an EMBL/GenBank/DDBJ whole genome shotgun (WGS) entry which is preliminary data.</text>
</comment>
<dbReference type="Proteomes" id="UP000521943">
    <property type="component" value="Unassembled WGS sequence"/>
</dbReference>
<accession>A0A8H6HEF0</accession>
<evidence type="ECO:0000256" key="1">
    <source>
        <dbReference type="SAM" id="MobiDB-lite"/>
    </source>
</evidence>
<reference evidence="2 3" key="1">
    <citation type="submission" date="2020-07" db="EMBL/GenBank/DDBJ databases">
        <title>Comparative genomics of pyrophilous fungi reveals a link between fire events and developmental genes.</title>
        <authorList>
            <consortium name="DOE Joint Genome Institute"/>
            <person name="Steindorff A.S."/>
            <person name="Carver A."/>
            <person name="Calhoun S."/>
            <person name="Stillman K."/>
            <person name="Liu H."/>
            <person name="Lipzen A."/>
            <person name="Pangilinan J."/>
            <person name="Labutti K."/>
            <person name="Bruns T.D."/>
            <person name="Grigoriev I.V."/>
        </authorList>
    </citation>
    <scope>NUCLEOTIDE SEQUENCE [LARGE SCALE GENOMIC DNA]</scope>
    <source>
        <strain evidence="2 3">CBS 144469</strain>
    </source>
</reference>
<organism evidence="2 3">
    <name type="scientific">Ephemerocybe angulata</name>
    <dbReference type="NCBI Taxonomy" id="980116"/>
    <lineage>
        <taxon>Eukaryota</taxon>
        <taxon>Fungi</taxon>
        <taxon>Dikarya</taxon>
        <taxon>Basidiomycota</taxon>
        <taxon>Agaricomycotina</taxon>
        <taxon>Agaricomycetes</taxon>
        <taxon>Agaricomycetidae</taxon>
        <taxon>Agaricales</taxon>
        <taxon>Agaricineae</taxon>
        <taxon>Psathyrellaceae</taxon>
        <taxon>Ephemerocybe</taxon>
    </lineage>
</organism>
<dbReference type="EMBL" id="JACGCI010000117">
    <property type="protein sequence ID" value="KAF6744612.1"/>
    <property type="molecule type" value="Genomic_DNA"/>
</dbReference>
<proteinExistence type="predicted"/>
<name>A0A8H6HEF0_9AGAR</name>
<feature type="compositionally biased region" description="Basic and acidic residues" evidence="1">
    <location>
        <begin position="115"/>
        <end position="125"/>
    </location>
</feature>
<evidence type="ECO:0000313" key="3">
    <source>
        <dbReference type="Proteomes" id="UP000521943"/>
    </source>
</evidence>
<evidence type="ECO:0000313" key="2">
    <source>
        <dbReference type="EMBL" id="KAF6744612.1"/>
    </source>
</evidence>